<evidence type="ECO:0000256" key="1">
    <source>
        <dbReference type="ARBA" id="ARBA00004370"/>
    </source>
</evidence>
<dbReference type="AlphaFoldDB" id="A0A8B8BAZ2"/>
<keyword evidence="8" id="KW-1185">Reference proteome</keyword>
<accession>A0A8B8BAZ2</accession>
<gene>
    <name evidence="9" type="primary">LOC111108634</name>
</gene>
<dbReference type="PANTHER" id="PTHR31395:SF23">
    <property type="entry name" value="GEO05642P1"/>
    <property type="match status" value="1"/>
</dbReference>
<keyword evidence="4 6" id="KW-0472">Membrane</keyword>
<comment type="subcellular location">
    <subcellularLocation>
        <location evidence="1">Membrane</location>
    </subcellularLocation>
</comment>
<dbReference type="RefSeq" id="XP_022300343.1">
    <property type="nucleotide sequence ID" value="XM_022444635.1"/>
</dbReference>
<feature type="region of interest" description="Disordered" evidence="5">
    <location>
        <begin position="156"/>
        <end position="188"/>
    </location>
</feature>
<feature type="signal peptide" evidence="7">
    <location>
        <begin position="1"/>
        <end position="26"/>
    </location>
</feature>
<evidence type="ECO:0000256" key="2">
    <source>
        <dbReference type="ARBA" id="ARBA00022692"/>
    </source>
</evidence>
<sequence>MDTLNSLLGVLIGTLLILIDVPAVLAAYSCSSYYPYRRELCYGGQSCCGYSSYRYCCNYMNGGALAGIIIGTLIGVACLIMFIIFCCKAMNKNRGSTGRVVYPNNGGNVAIVNNTTQSTTGGYPQPGYSMYPTAPAYPPGSGPAYPPGSGPAYPPGTGPAYSMAGPSQYPPPPPQYSQTDPAPFPAKY</sequence>
<evidence type="ECO:0000256" key="4">
    <source>
        <dbReference type="ARBA" id="ARBA00023136"/>
    </source>
</evidence>
<dbReference type="Proteomes" id="UP000694844">
    <property type="component" value="Chromosome 8"/>
</dbReference>
<dbReference type="GO" id="GO:0016020">
    <property type="term" value="C:membrane"/>
    <property type="evidence" value="ECO:0007669"/>
    <property type="project" value="UniProtKB-SubCell"/>
</dbReference>
<keyword evidence="7" id="KW-0732">Signal</keyword>
<evidence type="ECO:0000256" key="6">
    <source>
        <dbReference type="SAM" id="Phobius"/>
    </source>
</evidence>
<evidence type="ECO:0000313" key="9">
    <source>
        <dbReference type="RefSeq" id="XP_022300343.1"/>
    </source>
</evidence>
<evidence type="ECO:0000256" key="5">
    <source>
        <dbReference type="SAM" id="MobiDB-lite"/>
    </source>
</evidence>
<feature type="transmembrane region" description="Helical" evidence="6">
    <location>
        <begin position="64"/>
        <end position="87"/>
    </location>
</feature>
<feature type="chain" id="PRO_5034295930" evidence="7">
    <location>
        <begin position="27"/>
        <end position="188"/>
    </location>
</feature>
<evidence type="ECO:0000256" key="7">
    <source>
        <dbReference type="SAM" id="SignalP"/>
    </source>
</evidence>
<protein>
    <submittedName>
        <fullName evidence="9">Protein shisa-4-like</fullName>
    </submittedName>
</protein>
<evidence type="ECO:0000256" key="3">
    <source>
        <dbReference type="ARBA" id="ARBA00022989"/>
    </source>
</evidence>
<organism evidence="8 9">
    <name type="scientific">Crassostrea virginica</name>
    <name type="common">Eastern oyster</name>
    <dbReference type="NCBI Taxonomy" id="6565"/>
    <lineage>
        <taxon>Eukaryota</taxon>
        <taxon>Metazoa</taxon>
        <taxon>Spiralia</taxon>
        <taxon>Lophotrochozoa</taxon>
        <taxon>Mollusca</taxon>
        <taxon>Bivalvia</taxon>
        <taxon>Autobranchia</taxon>
        <taxon>Pteriomorphia</taxon>
        <taxon>Ostreida</taxon>
        <taxon>Ostreoidea</taxon>
        <taxon>Ostreidae</taxon>
        <taxon>Crassostrea</taxon>
    </lineage>
</organism>
<dbReference type="GeneID" id="111108634"/>
<name>A0A8B8BAZ2_CRAVI</name>
<reference evidence="9" key="1">
    <citation type="submission" date="2025-08" db="UniProtKB">
        <authorList>
            <consortium name="RefSeq"/>
        </authorList>
    </citation>
    <scope>IDENTIFICATION</scope>
    <source>
        <tissue evidence="9">Whole sample</tissue>
    </source>
</reference>
<proteinExistence type="predicted"/>
<dbReference type="PANTHER" id="PTHR31395">
    <property type="entry name" value="SHISA"/>
    <property type="match status" value="1"/>
</dbReference>
<dbReference type="OrthoDB" id="10600830at2759"/>
<evidence type="ECO:0000313" key="8">
    <source>
        <dbReference type="Proteomes" id="UP000694844"/>
    </source>
</evidence>
<keyword evidence="3 6" id="KW-1133">Transmembrane helix</keyword>
<dbReference type="InterPro" id="IPR026910">
    <property type="entry name" value="Shisa"/>
</dbReference>
<keyword evidence="2 6" id="KW-0812">Transmembrane</keyword>
<dbReference type="KEGG" id="cvn:111108634"/>